<protein>
    <recommendedName>
        <fullName evidence="9">Xylose isomerase-like TIM barrel domain-containing protein</fullName>
    </recommendedName>
</protein>
<evidence type="ECO:0000256" key="1">
    <source>
        <dbReference type="ARBA" id="ARBA00001947"/>
    </source>
</evidence>
<dbReference type="OrthoDB" id="7663182at2759"/>
<dbReference type="NCBIfam" id="NF002199">
    <property type="entry name" value="PRK01060.1-4"/>
    <property type="match status" value="1"/>
</dbReference>
<dbReference type="Gene3D" id="3.20.20.150">
    <property type="entry name" value="Divalent-metal-dependent TIM barrel enzymes"/>
    <property type="match status" value="1"/>
</dbReference>
<evidence type="ECO:0000256" key="8">
    <source>
        <dbReference type="SAM" id="MobiDB-lite"/>
    </source>
</evidence>
<gene>
    <name evidence="10" type="ORF">CAPTEDRAFT_212711</name>
</gene>
<dbReference type="GO" id="GO:0003906">
    <property type="term" value="F:DNA-(apurinic or apyrimidinic site) endonuclease activity"/>
    <property type="evidence" value="ECO:0007669"/>
    <property type="project" value="TreeGrafter"/>
</dbReference>
<dbReference type="FunFam" id="3.20.20.150:FF:000001">
    <property type="entry name" value="Probable endonuclease 4"/>
    <property type="match status" value="1"/>
</dbReference>
<evidence type="ECO:0000256" key="2">
    <source>
        <dbReference type="ARBA" id="ARBA00005340"/>
    </source>
</evidence>
<dbReference type="GO" id="GO:0005634">
    <property type="term" value="C:nucleus"/>
    <property type="evidence" value="ECO:0007669"/>
    <property type="project" value="TreeGrafter"/>
</dbReference>
<evidence type="ECO:0000313" key="11">
    <source>
        <dbReference type="EnsemblMetazoa" id="CapteP212711"/>
    </source>
</evidence>
<keyword evidence="3" id="KW-0479">Metal-binding</keyword>
<reference evidence="12" key="1">
    <citation type="submission" date="2012-12" db="EMBL/GenBank/DDBJ databases">
        <authorList>
            <person name="Hellsten U."/>
            <person name="Grimwood J."/>
            <person name="Chapman J.A."/>
            <person name="Shapiro H."/>
            <person name="Aerts A."/>
            <person name="Otillar R.P."/>
            <person name="Terry A.Y."/>
            <person name="Boore J.L."/>
            <person name="Simakov O."/>
            <person name="Marletaz F."/>
            <person name="Cho S.-J."/>
            <person name="Edsinger-Gonzales E."/>
            <person name="Havlak P."/>
            <person name="Kuo D.-H."/>
            <person name="Larsson T."/>
            <person name="Lv J."/>
            <person name="Arendt D."/>
            <person name="Savage R."/>
            <person name="Osoegawa K."/>
            <person name="de Jong P."/>
            <person name="Lindberg D.R."/>
            <person name="Seaver E.C."/>
            <person name="Weisblat D.A."/>
            <person name="Putnam N.H."/>
            <person name="Grigoriev I.V."/>
            <person name="Rokhsar D.S."/>
        </authorList>
    </citation>
    <scope>NUCLEOTIDE SEQUENCE</scope>
    <source>
        <strain evidence="12">I ESC-2004</strain>
    </source>
</reference>
<dbReference type="AlphaFoldDB" id="R7UJ60"/>
<evidence type="ECO:0000313" key="12">
    <source>
        <dbReference type="Proteomes" id="UP000014760"/>
    </source>
</evidence>
<dbReference type="PANTHER" id="PTHR21445:SF0">
    <property type="entry name" value="APURINIC-APYRIMIDINIC ENDONUCLEASE"/>
    <property type="match status" value="1"/>
</dbReference>
<dbReference type="GO" id="GO:0008270">
    <property type="term" value="F:zinc ion binding"/>
    <property type="evidence" value="ECO:0007669"/>
    <property type="project" value="InterPro"/>
</dbReference>
<dbReference type="EMBL" id="KB300949">
    <property type="protein sequence ID" value="ELU06113.1"/>
    <property type="molecule type" value="Genomic_DNA"/>
</dbReference>
<dbReference type="OMA" id="HPGSHLR"/>
<comment type="similarity">
    <text evidence="2">Belongs to the AP endonuclease 2 family.</text>
</comment>
<dbReference type="PANTHER" id="PTHR21445">
    <property type="entry name" value="ENDONUCLEASE IV ENDODEOXYRIBONUCLEASE IV"/>
    <property type="match status" value="1"/>
</dbReference>
<dbReference type="PROSITE" id="PS00729">
    <property type="entry name" value="AP_NUCLEASE_F2_1"/>
    <property type="match status" value="1"/>
</dbReference>
<keyword evidence="12" id="KW-1185">Reference proteome</keyword>
<dbReference type="SUPFAM" id="SSF51658">
    <property type="entry name" value="Xylose isomerase-like"/>
    <property type="match status" value="1"/>
</dbReference>
<feature type="domain" description="Xylose isomerase-like TIM barrel" evidence="9">
    <location>
        <begin position="101"/>
        <end position="356"/>
    </location>
</feature>
<dbReference type="GO" id="GO:0005739">
    <property type="term" value="C:mitochondrion"/>
    <property type="evidence" value="ECO:0007669"/>
    <property type="project" value="TreeGrafter"/>
</dbReference>
<accession>R7UJ60</accession>
<dbReference type="NCBIfam" id="TIGR00587">
    <property type="entry name" value="nfo"/>
    <property type="match status" value="1"/>
</dbReference>
<keyword evidence="7" id="KW-0234">DNA repair</keyword>
<feature type="compositionally biased region" description="Basic and acidic residues" evidence="8">
    <location>
        <begin position="47"/>
        <end position="60"/>
    </location>
</feature>
<dbReference type="EMBL" id="AMQN01001248">
    <property type="status" value="NOT_ANNOTATED_CDS"/>
    <property type="molecule type" value="Genomic_DNA"/>
</dbReference>
<dbReference type="HOGENOM" id="CLU_025885_0_0_1"/>
<evidence type="ECO:0000256" key="6">
    <source>
        <dbReference type="ARBA" id="ARBA00022833"/>
    </source>
</evidence>
<proteinExistence type="inferred from homology"/>
<evidence type="ECO:0000256" key="3">
    <source>
        <dbReference type="ARBA" id="ARBA00022723"/>
    </source>
</evidence>
<reference evidence="10 12" key="2">
    <citation type="journal article" date="2013" name="Nature">
        <title>Insights into bilaterian evolution from three spiralian genomes.</title>
        <authorList>
            <person name="Simakov O."/>
            <person name="Marletaz F."/>
            <person name="Cho S.J."/>
            <person name="Edsinger-Gonzales E."/>
            <person name="Havlak P."/>
            <person name="Hellsten U."/>
            <person name="Kuo D.H."/>
            <person name="Larsson T."/>
            <person name="Lv J."/>
            <person name="Arendt D."/>
            <person name="Savage R."/>
            <person name="Osoegawa K."/>
            <person name="de Jong P."/>
            <person name="Grimwood J."/>
            <person name="Chapman J.A."/>
            <person name="Shapiro H."/>
            <person name="Aerts A."/>
            <person name="Otillar R.P."/>
            <person name="Terry A.Y."/>
            <person name="Boore J.L."/>
            <person name="Grigoriev I.V."/>
            <person name="Lindberg D.R."/>
            <person name="Seaver E.C."/>
            <person name="Weisblat D.A."/>
            <person name="Putnam N.H."/>
            <person name="Rokhsar D.S."/>
        </authorList>
    </citation>
    <scope>NUCLEOTIDE SEQUENCE</scope>
    <source>
        <strain evidence="10 12">I ESC-2004</strain>
    </source>
</reference>
<dbReference type="PROSITE" id="PS00730">
    <property type="entry name" value="AP_NUCLEASE_F2_2"/>
    <property type="match status" value="1"/>
</dbReference>
<dbReference type="CDD" id="cd00019">
    <property type="entry name" value="AP2Ec"/>
    <property type="match status" value="1"/>
</dbReference>
<evidence type="ECO:0000256" key="4">
    <source>
        <dbReference type="ARBA" id="ARBA00022763"/>
    </source>
</evidence>
<dbReference type="GO" id="GO:0003677">
    <property type="term" value="F:DNA binding"/>
    <property type="evidence" value="ECO:0007669"/>
    <property type="project" value="InterPro"/>
</dbReference>
<evidence type="ECO:0000259" key="9">
    <source>
        <dbReference type="Pfam" id="PF01261"/>
    </source>
</evidence>
<dbReference type="GO" id="GO:0008081">
    <property type="term" value="F:phosphoric diester hydrolase activity"/>
    <property type="evidence" value="ECO:0007669"/>
    <property type="project" value="TreeGrafter"/>
</dbReference>
<keyword evidence="4" id="KW-0227">DNA damage</keyword>
<dbReference type="SMART" id="SM00518">
    <property type="entry name" value="AP2Ec"/>
    <property type="match status" value="1"/>
</dbReference>
<dbReference type="InterPro" id="IPR036237">
    <property type="entry name" value="Xyl_isomerase-like_sf"/>
</dbReference>
<keyword evidence="6" id="KW-0862">Zinc</keyword>
<dbReference type="PROSITE" id="PS51432">
    <property type="entry name" value="AP_NUCLEASE_F2_4"/>
    <property type="match status" value="1"/>
</dbReference>
<sequence>MTAVIQHGANLMNDLKDEFTHKLRHNRVNNSREYFCKGTSSPKKRKLTEPKSPEVKKERCSSPAGKSTSALRTPRAPPKGSKFVGAHTSIAGGLYKAVLDATQLGAKAFGMFLKSQRQWKAKELDDNTAELFKKTLKDYGFSPGMVLPHGSYLLNCGSPNEDTLRKSRETLVDELRRCEKLGLPLYNFHPGSTCGKIATQKSVELIAESINEAHRNTKFVITVIENMSCQGNTLGGKFEELRDIIELVEDKSRVGVCIDTCHAFAAGYDLALQSGFDKMMDDLKNIIGLKYLKAVHLNDSKGKVGCHLDRHENIGKGQIGVEGFRRLMRHQVFNNIPMILETPPGFSYEKEIQKLYSLI</sequence>
<dbReference type="InterPro" id="IPR001719">
    <property type="entry name" value="AP_endonuc_2"/>
</dbReference>
<evidence type="ECO:0000256" key="5">
    <source>
        <dbReference type="ARBA" id="ARBA00022801"/>
    </source>
</evidence>
<feature type="region of interest" description="Disordered" evidence="8">
    <location>
        <begin position="34"/>
        <end position="82"/>
    </location>
</feature>
<dbReference type="HAMAP" id="MF_00152">
    <property type="entry name" value="Nfo"/>
    <property type="match status" value="1"/>
</dbReference>
<dbReference type="EnsemblMetazoa" id="CapteT212711">
    <property type="protein sequence ID" value="CapteP212711"/>
    <property type="gene ID" value="CapteG212711"/>
</dbReference>
<reference evidence="11" key="3">
    <citation type="submission" date="2015-06" db="UniProtKB">
        <authorList>
            <consortium name="EnsemblMetazoa"/>
        </authorList>
    </citation>
    <scope>IDENTIFICATION</scope>
</reference>
<evidence type="ECO:0000313" key="10">
    <source>
        <dbReference type="EMBL" id="ELU06113.1"/>
    </source>
</evidence>
<comment type="cofactor">
    <cofactor evidence="1">
        <name>Zn(2+)</name>
        <dbReference type="ChEBI" id="CHEBI:29105"/>
    </cofactor>
</comment>
<name>R7UJ60_CAPTE</name>
<dbReference type="InterPro" id="IPR018246">
    <property type="entry name" value="AP_endonuc_F2_Zn_BS"/>
</dbReference>
<dbReference type="GO" id="GO:0006284">
    <property type="term" value="P:base-excision repair"/>
    <property type="evidence" value="ECO:0007669"/>
    <property type="project" value="TreeGrafter"/>
</dbReference>
<dbReference type="InterPro" id="IPR013022">
    <property type="entry name" value="Xyl_isomerase-like_TIM-brl"/>
</dbReference>
<dbReference type="PROSITE" id="PS00731">
    <property type="entry name" value="AP_NUCLEASE_F2_3"/>
    <property type="match status" value="1"/>
</dbReference>
<keyword evidence="5" id="KW-0378">Hydrolase</keyword>
<dbReference type="STRING" id="283909.R7UJ60"/>
<organism evidence="10">
    <name type="scientific">Capitella teleta</name>
    <name type="common">Polychaete worm</name>
    <dbReference type="NCBI Taxonomy" id="283909"/>
    <lineage>
        <taxon>Eukaryota</taxon>
        <taxon>Metazoa</taxon>
        <taxon>Spiralia</taxon>
        <taxon>Lophotrochozoa</taxon>
        <taxon>Annelida</taxon>
        <taxon>Polychaeta</taxon>
        <taxon>Sedentaria</taxon>
        <taxon>Scolecida</taxon>
        <taxon>Capitellidae</taxon>
        <taxon>Capitella</taxon>
    </lineage>
</organism>
<dbReference type="Proteomes" id="UP000014760">
    <property type="component" value="Unassembled WGS sequence"/>
</dbReference>
<evidence type="ECO:0000256" key="7">
    <source>
        <dbReference type="ARBA" id="ARBA00023204"/>
    </source>
</evidence>
<dbReference type="Pfam" id="PF01261">
    <property type="entry name" value="AP_endonuc_2"/>
    <property type="match status" value="1"/>
</dbReference>